<evidence type="ECO:0000313" key="2">
    <source>
        <dbReference type="Proteomes" id="UP000595814"/>
    </source>
</evidence>
<dbReference type="EMBL" id="CP066744">
    <property type="protein sequence ID" value="QQK07000.1"/>
    <property type="molecule type" value="Genomic_DNA"/>
</dbReference>
<organism evidence="1 2">
    <name type="scientific">Miniphocaeibacter halophilus</name>
    <dbReference type="NCBI Taxonomy" id="2931922"/>
    <lineage>
        <taxon>Bacteria</taxon>
        <taxon>Bacillati</taxon>
        <taxon>Bacillota</taxon>
        <taxon>Tissierellia</taxon>
        <taxon>Tissierellales</taxon>
        <taxon>Peptoniphilaceae</taxon>
        <taxon>Miniphocaeibacter</taxon>
    </lineage>
</organism>
<gene>
    <name evidence="1" type="ORF">JFY71_06535</name>
</gene>
<keyword evidence="2" id="KW-1185">Reference proteome</keyword>
<proteinExistence type="predicted"/>
<name>A0AC61MN25_9FIRM</name>
<dbReference type="Proteomes" id="UP000595814">
    <property type="component" value="Chromosome"/>
</dbReference>
<reference evidence="1 2" key="1">
    <citation type="journal article" date="2022" name="Int. J. Syst. Evol. Microbiol.">
        <title>Miniphocaeibacter halophilus sp. nov., an ammonium-tolerant acetate-producing bacterium isolated from a biogas system.</title>
        <authorList>
            <person name="Schnurer A."/>
            <person name="Singh A."/>
            <person name="Bi S."/>
            <person name="Qiao W."/>
            <person name="Westerholm M."/>
        </authorList>
    </citation>
    <scope>NUCLEOTIDE SEQUENCE [LARGE SCALE GENOMIC DNA]</scope>
    <source>
        <strain evidence="1 2">AMB_01</strain>
    </source>
</reference>
<accession>A0AC61MN25</accession>
<protein>
    <submittedName>
        <fullName evidence="1">GNAT family N-acetyltransferase</fullName>
    </submittedName>
</protein>
<sequence>MEIEIISNENKLWNKVINYADNCSWVAGKFLAINMRKNNFTSWERVIAVIDNNNIIGFSTLTKKDGNPNLEYGPFIGFVFVDEKYRGNRISEEMINTGLEYFKLLNFNEAYIISEESGLYEKYGFKVVQEKQNNFGNIEKIFKKEL</sequence>
<evidence type="ECO:0000313" key="1">
    <source>
        <dbReference type="EMBL" id="QQK07000.1"/>
    </source>
</evidence>